<keyword evidence="4 7" id="KW-0812">Transmembrane</keyword>
<protein>
    <submittedName>
        <fullName evidence="10">Carbohydrate ABC transporter permease</fullName>
    </submittedName>
</protein>
<keyword evidence="11" id="KW-1185">Reference proteome</keyword>
<name>A0ABN2J6H2_9MICO</name>
<dbReference type="PANTHER" id="PTHR43744:SF12">
    <property type="entry name" value="ABC TRANSPORTER PERMEASE PROTEIN MG189-RELATED"/>
    <property type="match status" value="1"/>
</dbReference>
<dbReference type="PANTHER" id="PTHR43744">
    <property type="entry name" value="ABC TRANSPORTER PERMEASE PROTEIN MG189-RELATED-RELATED"/>
    <property type="match status" value="1"/>
</dbReference>
<dbReference type="EMBL" id="BAAAPM010000003">
    <property type="protein sequence ID" value="GAA1718980.1"/>
    <property type="molecule type" value="Genomic_DNA"/>
</dbReference>
<dbReference type="InterPro" id="IPR035906">
    <property type="entry name" value="MetI-like_sf"/>
</dbReference>
<dbReference type="Gene3D" id="1.10.3720.10">
    <property type="entry name" value="MetI-like"/>
    <property type="match status" value="1"/>
</dbReference>
<feature type="transmembrane region" description="Helical" evidence="7">
    <location>
        <begin position="108"/>
        <end position="130"/>
    </location>
</feature>
<evidence type="ECO:0000256" key="7">
    <source>
        <dbReference type="RuleBase" id="RU363032"/>
    </source>
</evidence>
<evidence type="ECO:0000256" key="5">
    <source>
        <dbReference type="ARBA" id="ARBA00022989"/>
    </source>
</evidence>
<feature type="transmembrane region" description="Helical" evidence="7">
    <location>
        <begin position="274"/>
        <end position="292"/>
    </location>
</feature>
<dbReference type="InterPro" id="IPR000515">
    <property type="entry name" value="MetI-like"/>
</dbReference>
<feature type="region of interest" description="Disordered" evidence="8">
    <location>
        <begin position="1"/>
        <end position="20"/>
    </location>
</feature>
<feature type="transmembrane region" description="Helical" evidence="7">
    <location>
        <begin position="45"/>
        <end position="70"/>
    </location>
</feature>
<dbReference type="RefSeq" id="WP_344246919.1">
    <property type="nucleotide sequence ID" value="NZ_BAAAPM010000003.1"/>
</dbReference>
<evidence type="ECO:0000256" key="3">
    <source>
        <dbReference type="ARBA" id="ARBA00022475"/>
    </source>
</evidence>
<evidence type="ECO:0000256" key="6">
    <source>
        <dbReference type="ARBA" id="ARBA00023136"/>
    </source>
</evidence>
<dbReference type="Pfam" id="PF00528">
    <property type="entry name" value="BPD_transp_1"/>
    <property type="match status" value="1"/>
</dbReference>
<gene>
    <name evidence="10" type="ORF">GCM10009809_13530</name>
</gene>
<keyword evidence="6 7" id="KW-0472">Membrane</keyword>
<reference evidence="10 11" key="1">
    <citation type="journal article" date="2019" name="Int. J. Syst. Evol. Microbiol.">
        <title>The Global Catalogue of Microorganisms (GCM) 10K type strain sequencing project: providing services to taxonomists for standard genome sequencing and annotation.</title>
        <authorList>
            <consortium name="The Broad Institute Genomics Platform"/>
            <consortium name="The Broad Institute Genome Sequencing Center for Infectious Disease"/>
            <person name="Wu L."/>
            <person name="Ma J."/>
        </authorList>
    </citation>
    <scope>NUCLEOTIDE SEQUENCE [LARGE SCALE GENOMIC DNA]</scope>
    <source>
        <strain evidence="10 11">JCM 15589</strain>
    </source>
</reference>
<dbReference type="Proteomes" id="UP001501138">
    <property type="component" value="Unassembled WGS sequence"/>
</dbReference>
<feature type="compositionally biased region" description="Low complexity" evidence="8">
    <location>
        <begin position="1"/>
        <end position="10"/>
    </location>
</feature>
<comment type="subcellular location">
    <subcellularLocation>
        <location evidence="1 7">Cell membrane</location>
        <topology evidence="1 7">Multi-pass membrane protein</topology>
    </subcellularLocation>
</comment>
<keyword evidence="2 7" id="KW-0813">Transport</keyword>
<evidence type="ECO:0000256" key="8">
    <source>
        <dbReference type="SAM" id="MobiDB-lite"/>
    </source>
</evidence>
<evidence type="ECO:0000259" key="9">
    <source>
        <dbReference type="PROSITE" id="PS50928"/>
    </source>
</evidence>
<feature type="transmembrane region" description="Helical" evidence="7">
    <location>
        <begin position="139"/>
        <end position="166"/>
    </location>
</feature>
<dbReference type="SUPFAM" id="SSF161098">
    <property type="entry name" value="MetI-like"/>
    <property type="match status" value="1"/>
</dbReference>
<proteinExistence type="inferred from homology"/>
<feature type="transmembrane region" description="Helical" evidence="7">
    <location>
        <begin position="214"/>
        <end position="239"/>
    </location>
</feature>
<feature type="domain" description="ABC transmembrane type-1" evidence="9">
    <location>
        <begin position="104"/>
        <end position="292"/>
    </location>
</feature>
<evidence type="ECO:0000313" key="10">
    <source>
        <dbReference type="EMBL" id="GAA1718980.1"/>
    </source>
</evidence>
<dbReference type="CDD" id="cd06261">
    <property type="entry name" value="TM_PBP2"/>
    <property type="match status" value="1"/>
</dbReference>
<sequence>MTGPVIASAPSSPPAVGPGSAVRPAAARVLAGPARRRGGARPGRVLRGVLMTLLSVFTVVPLLMVVVLALSPADAPTIPYALPDSLTLDNLATVLQVGAFPQWFANSLVYATVSVVVVLLTAAMAAYALARKRFPGRNLLLWSIVATLMVPMQATLIPTFILVARVNGVNTLWGLILPTLANAQAVFLIRQFIRDLPDDVFEAARLDGAGEWRTFVSIVLPLIRPILATLAIFVFLWHWNDLLWPLVVGQSDEARTLTVGLATLNTETVSTANVMAAALISFVPCLIIFVLLQRQIVAGILSGAVKG</sequence>
<keyword evidence="5 7" id="KW-1133">Transmembrane helix</keyword>
<keyword evidence="3" id="KW-1003">Cell membrane</keyword>
<evidence type="ECO:0000256" key="2">
    <source>
        <dbReference type="ARBA" id="ARBA00022448"/>
    </source>
</evidence>
<accession>A0ABN2J6H2</accession>
<feature type="transmembrane region" description="Helical" evidence="7">
    <location>
        <begin position="172"/>
        <end position="193"/>
    </location>
</feature>
<evidence type="ECO:0000256" key="1">
    <source>
        <dbReference type="ARBA" id="ARBA00004651"/>
    </source>
</evidence>
<comment type="caution">
    <text evidence="10">The sequence shown here is derived from an EMBL/GenBank/DDBJ whole genome shotgun (WGS) entry which is preliminary data.</text>
</comment>
<evidence type="ECO:0000313" key="11">
    <source>
        <dbReference type="Proteomes" id="UP001501138"/>
    </source>
</evidence>
<comment type="similarity">
    <text evidence="7">Belongs to the binding-protein-dependent transport system permease family.</text>
</comment>
<organism evidence="10 11">
    <name type="scientific">Isoptericola hypogeus</name>
    <dbReference type="NCBI Taxonomy" id="300179"/>
    <lineage>
        <taxon>Bacteria</taxon>
        <taxon>Bacillati</taxon>
        <taxon>Actinomycetota</taxon>
        <taxon>Actinomycetes</taxon>
        <taxon>Micrococcales</taxon>
        <taxon>Promicromonosporaceae</taxon>
        <taxon>Isoptericola</taxon>
    </lineage>
</organism>
<evidence type="ECO:0000256" key="4">
    <source>
        <dbReference type="ARBA" id="ARBA00022692"/>
    </source>
</evidence>
<dbReference type="PROSITE" id="PS50928">
    <property type="entry name" value="ABC_TM1"/>
    <property type="match status" value="1"/>
</dbReference>